<organism evidence="1">
    <name type="scientific">Tanacetum cinerariifolium</name>
    <name type="common">Dalmatian daisy</name>
    <name type="synonym">Chrysanthemum cinerariifolium</name>
    <dbReference type="NCBI Taxonomy" id="118510"/>
    <lineage>
        <taxon>Eukaryota</taxon>
        <taxon>Viridiplantae</taxon>
        <taxon>Streptophyta</taxon>
        <taxon>Embryophyta</taxon>
        <taxon>Tracheophyta</taxon>
        <taxon>Spermatophyta</taxon>
        <taxon>Magnoliopsida</taxon>
        <taxon>eudicotyledons</taxon>
        <taxon>Gunneridae</taxon>
        <taxon>Pentapetalae</taxon>
        <taxon>asterids</taxon>
        <taxon>campanulids</taxon>
        <taxon>Asterales</taxon>
        <taxon>Asteraceae</taxon>
        <taxon>Asteroideae</taxon>
        <taxon>Anthemideae</taxon>
        <taxon>Anthemidinae</taxon>
        <taxon>Tanacetum</taxon>
    </lineage>
</organism>
<proteinExistence type="predicted"/>
<dbReference type="EMBL" id="BKCJ011354891">
    <property type="protein sequence ID" value="GFD24756.1"/>
    <property type="molecule type" value="Genomic_DNA"/>
</dbReference>
<reference evidence="1" key="1">
    <citation type="journal article" date="2019" name="Sci. Rep.">
        <title>Draft genome of Tanacetum cinerariifolium, the natural source of mosquito coil.</title>
        <authorList>
            <person name="Yamashiro T."/>
            <person name="Shiraishi A."/>
            <person name="Satake H."/>
            <person name="Nakayama K."/>
        </authorList>
    </citation>
    <scope>NUCLEOTIDE SEQUENCE</scope>
</reference>
<dbReference type="AlphaFoldDB" id="A0A699UTT2"/>
<protein>
    <submittedName>
        <fullName evidence="1">Uncharacterized protein</fullName>
    </submittedName>
</protein>
<accession>A0A699UTT2</accession>
<gene>
    <name evidence="1" type="ORF">Tci_896725</name>
</gene>
<name>A0A699UTT2_TANCI</name>
<evidence type="ECO:0000313" key="1">
    <source>
        <dbReference type="EMBL" id="GFD24756.1"/>
    </source>
</evidence>
<feature type="non-terminal residue" evidence="1">
    <location>
        <position position="1"/>
    </location>
</feature>
<sequence>NVVQELHDANTDEDLSFLPKELCLDDGISSLSVSINTEPPLIVVEVTKQLVENTADSGGSLQ</sequence>
<comment type="caution">
    <text evidence="1">The sequence shown here is derived from an EMBL/GenBank/DDBJ whole genome shotgun (WGS) entry which is preliminary data.</text>
</comment>